<reference evidence="2" key="1">
    <citation type="submission" date="2023-01" db="EMBL/GenBank/DDBJ databases">
        <title>Whole genome sequence of Paucibacter sp. S2-9 isolated from pond sediment.</title>
        <authorList>
            <person name="Jung J.Y."/>
        </authorList>
    </citation>
    <scope>NUCLEOTIDE SEQUENCE</scope>
    <source>
        <strain evidence="2">S2-9</strain>
    </source>
</reference>
<protein>
    <submittedName>
        <fullName evidence="2">Uncharacterized protein</fullName>
    </submittedName>
</protein>
<keyword evidence="3" id="KW-1185">Reference proteome</keyword>
<dbReference type="AlphaFoldDB" id="A0AA95ND01"/>
<keyword evidence="1" id="KW-0812">Transmembrane</keyword>
<evidence type="ECO:0000313" key="3">
    <source>
        <dbReference type="Proteomes" id="UP001177769"/>
    </source>
</evidence>
<dbReference type="Proteomes" id="UP001177769">
    <property type="component" value="Chromosome"/>
</dbReference>
<dbReference type="EMBL" id="CP116346">
    <property type="protein sequence ID" value="WIT12915.1"/>
    <property type="molecule type" value="Genomic_DNA"/>
</dbReference>
<gene>
    <name evidence="2" type="ORF">PFX98_04715</name>
</gene>
<feature type="transmembrane region" description="Helical" evidence="1">
    <location>
        <begin position="201"/>
        <end position="228"/>
    </location>
</feature>
<dbReference type="RefSeq" id="WP_285234018.1">
    <property type="nucleotide sequence ID" value="NZ_CP116346.1"/>
</dbReference>
<proteinExistence type="predicted"/>
<keyword evidence="1" id="KW-0472">Membrane</keyword>
<organism evidence="2 3">
    <name type="scientific">Paucibacter sediminis</name>
    <dbReference type="NCBI Taxonomy" id="3019553"/>
    <lineage>
        <taxon>Bacteria</taxon>
        <taxon>Pseudomonadati</taxon>
        <taxon>Pseudomonadota</taxon>
        <taxon>Betaproteobacteria</taxon>
        <taxon>Burkholderiales</taxon>
        <taxon>Sphaerotilaceae</taxon>
        <taxon>Roseateles</taxon>
    </lineage>
</organism>
<accession>A0AA95ND01</accession>
<evidence type="ECO:0000313" key="2">
    <source>
        <dbReference type="EMBL" id="WIT12915.1"/>
    </source>
</evidence>
<evidence type="ECO:0000256" key="1">
    <source>
        <dbReference type="SAM" id="Phobius"/>
    </source>
</evidence>
<name>A0AA95ND01_9BURK</name>
<feature type="transmembrane region" description="Helical" evidence="1">
    <location>
        <begin position="166"/>
        <end position="189"/>
    </location>
</feature>
<dbReference type="KEGG" id="pais:PFX98_04715"/>
<keyword evidence="1" id="KW-1133">Transmembrane helix</keyword>
<sequence length="261" mass="28218">MTLALSLATMFGKPLADRLIKGLMARKSGAERFEQATAAMSQGLTAVDALKDAFGKEFLSELNDVLGTTGNSRFSYEAGTQSYIRLSDESAAPVKILRDELNINLDRLAVLTEHTRDIRNQFMGLVSVWHERCKQFYGSTHAEDIESTFSTINNLLKGESRNYRQIYQLLSSTSLGGVGALMLISGVFIATGTGVGLVSAISLFLFGVPWLSVGALVLPGALLMALAAKKTRPVDEISLSVALAYKLLERFDGGPKSESKT</sequence>